<dbReference type="OrthoDB" id="9814075at2"/>
<dbReference type="InterPro" id="IPR029478">
    <property type="entry name" value="TM1586_NiRdase"/>
</dbReference>
<protein>
    <recommendedName>
        <fullName evidence="1">Putative nitroreductase TM1586 domain-containing protein</fullName>
    </recommendedName>
</protein>
<proteinExistence type="predicted"/>
<dbReference type="AlphaFoldDB" id="A0A0L6U077"/>
<gene>
    <name evidence="2" type="ORF">AKG39_09750</name>
</gene>
<organism evidence="2 3">
    <name type="scientific">Acetobacterium bakii</name>
    <dbReference type="NCBI Taxonomy" id="52689"/>
    <lineage>
        <taxon>Bacteria</taxon>
        <taxon>Bacillati</taxon>
        <taxon>Bacillota</taxon>
        <taxon>Clostridia</taxon>
        <taxon>Eubacteriales</taxon>
        <taxon>Eubacteriaceae</taxon>
        <taxon>Acetobacterium</taxon>
    </lineage>
</organism>
<evidence type="ECO:0000313" key="2">
    <source>
        <dbReference type="EMBL" id="KNZ41888.1"/>
    </source>
</evidence>
<dbReference type="CDD" id="cd02062">
    <property type="entry name" value="Nitro_FMN_reductase"/>
    <property type="match status" value="1"/>
</dbReference>
<comment type="caution">
    <text evidence="2">The sequence shown here is derived from an EMBL/GenBank/DDBJ whole genome shotgun (WGS) entry which is preliminary data.</text>
</comment>
<sequence>MDYKKAIENRRSRRTYLDKPISQSSENRIRQLIAGANEESGLHMQLQINNGNGLSGIKMSYGMFKNVHHYIALVGKKDDPELSEKLGYCGEKIVLEATLLNLGTCWVGGTYDKKSCDCEVGEDETLLGIITIGYTPEKQSLMEKAIHSIISRKTKKIEDMLTSDVKIPQWMVEGMQAVQKAPSAVNKQPVQFTYNNGKLTAQVKLKLGYEMMDLGIAKLHFEIGSDYFGKWERGNGKEFLVGEKNQ</sequence>
<dbReference type="GO" id="GO:0016491">
    <property type="term" value="F:oxidoreductase activity"/>
    <property type="evidence" value="ECO:0007669"/>
    <property type="project" value="InterPro"/>
</dbReference>
<keyword evidence="3" id="KW-1185">Reference proteome</keyword>
<reference evidence="3" key="1">
    <citation type="submission" date="2015-07" db="EMBL/GenBank/DDBJ databases">
        <title>Draft genome sequence of Acetobacterium bakii DSM 8293, a potential psychrophilic chemical producer through syngas fermentation.</title>
        <authorList>
            <person name="Song Y."/>
            <person name="Hwang S."/>
            <person name="Cho B.-K."/>
        </authorList>
    </citation>
    <scope>NUCLEOTIDE SEQUENCE [LARGE SCALE GENOMIC DNA]</scope>
    <source>
        <strain evidence="3">DSM 8239</strain>
    </source>
</reference>
<dbReference type="STRING" id="52689.AKG39_09750"/>
<accession>A0A0L6U077</accession>
<feature type="domain" description="Putative nitroreductase TM1586" evidence="1">
    <location>
        <begin position="4"/>
        <end position="225"/>
    </location>
</feature>
<dbReference type="PATRIC" id="fig|52689.4.peg.1161"/>
<dbReference type="EMBL" id="LGYO01000022">
    <property type="protein sequence ID" value="KNZ41888.1"/>
    <property type="molecule type" value="Genomic_DNA"/>
</dbReference>
<dbReference type="SUPFAM" id="SSF55469">
    <property type="entry name" value="FMN-dependent nitroreductase-like"/>
    <property type="match status" value="1"/>
</dbReference>
<dbReference type="Pfam" id="PF14512">
    <property type="entry name" value="TM1586_NiRdase"/>
    <property type="match status" value="1"/>
</dbReference>
<dbReference type="Proteomes" id="UP000036873">
    <property type="component" value="Unassembled WGS sequence"/>
</dbReference>
<dbReference type="RefSeq" id="WP_050740200.1">
    <property type="nucleotide sequence ID" value="NZ_LGYO01000022.1"/>
</dbReference>
<evidence type="ECO:0000259" key="1">
    <source>
        <dbReference type="Pfam" id="PF14512"/>
    </source>
</evidence>
<dbReference type="InterPro" id="IPR000415">
    <property type="entry name" value="Nitroreductase-like"/>
</dbReference>
<dbReference type="Gene3D" id="3.40.109.10">
    <property type="entry name" value="NADH Oxidase"/>
    <property type="match status" value="1"/>
</dbReference>
<name>A0A0L6U077_9FIRM</name>
<dbReference type="Gene3D" id="3.40.109.30">
    <property type="entry name" value="putative nitroreductase (tm1586), domain 2"/>
    <property type="match status" value="1"/>
</dbReference>
<evidence type="ECO:0000313" key="3">
    <source>
        <dbReference type="Proteomes" id="UP000036873"/>
    </source>
</evidence>